<accession>A0A9Q0DCW1</accession>
<keyword evidence="3" id="KW-1185">Reference proteome</keyword>
<organism evidence="2 3">
    <name type="scientific">Muraenolepis orangiensis</name>
    <name type="common">Patagonian moray cod</name>
    <dbReference type="NCBI Taxonomy" id="630683"/>
    <lineage>
        <taxon>Eukaryota</taxon>
        <taxon>Metazoa</taxon>
        <taxon>Chordata</taxon>
        <taxon>Craniata</taxon>
        <taxon>Vertebrata</taxon>
        <taxon>Euteleostomi</taxon>
        <taxon>Actinopterygii</taxon>
        <taxon>Neopterygii</taxon>
        <taxon>Teleostei</taxon>
        <taxon>Neoteleostei</taxon>
        <taxon>Acanthomorphata</taxon>
        <taxon>Zeiogadaria</taxon>
        <taxon>Gadariae</taxon>
        <taxon>Gadiformes</taxon>
        <taxon>Muraenolepidoidei</taxon>
        <taxon>Muraenolepididae</taxon>
        <taxon>Muraenolepis</taxon>
    </lineage>
</organism>
<reference evidence="2" key="1">
    <citation type="submission" date="2022-07" db="EMBL/GenBank/DDBJ databases">
        <title>Chromosome-level genome of Muraenolepis orangiensis.</title>
        <authorList>
            <person name="Kim J."/>
        </authorList>
    </citation>
    <scope>NUCLEOTIDE SEQUENCE</scope>
    <source>
        <strain evidence="2">KU_S4_2022</strain>
        <tissue evidence="2">Muscle</tissue>
    </source>
</reference>
<dbReference type="EMBL" id="JANIIK010000117">
    <property type="protein sequence ID" value="KAJ3586163.1"/>
    <property type="molecule type" value="Genomic_DNA"/>
</dbReference>
<name>A0A9Q0DCW1_9TELE</name>
<feature type="non-terminal residue" evidence="2">
    <location>
        <position position="58"/>
    </location>
</feature>
<evidence type="ECO:0000313" key="2">
    <source>
        <dbReference type="EMBL" id="KAJ3586163.1"/>
    </source>
</evidence>
<dbReference type="AlphaFoldDB" id="A0A9Q0DCW1"/>
<dbReference type="Proteomes" id="UP001148018">
    <property type="component" value="Unassembled WGS sequence"/>
</dbReference>
<evidence type="ECO:0000313" key="3">
    <source>
        <dbReference type="Proteomes" id="UP001148018"/>
    </source>
</evidence>
<feature type="non-terminal residue" evidence="2">
    <location>
        <position position="1"/>
    </location>
</feature>
<comment type="caution">
    <text evidence="2">The sequence shown here is derived from an EMBL/GenBank/DDBJ whole genome shotgun (WGS) entry which is preliminary data.</text>
</comment>
<feature type="compositionally biased region" description="Pro residues" evidence="1">
    <location>
        <begin position="1"/>
        <end position="10"/>
    </location>
</feature>
<proteinExistence type="predicted"/>
<evidence type="ECO:0000256" key="1">
    <source>
        <dbReference type="SAM" id="MobiDB-lite"/>
    </source>
</evidence>
<protein>
    <submittedName>
        <fullName evidence="2">Uncharacterized protein</fullName>
    </submittedName>
</protein>
<sequence length="58" mass="6220">PPPITPPPPRDSSGDVQGVPPLLPPCVSRRAVNPDRDEFSGTGTWTGVYNVRGMMMCL</sequence>
<gene>
    <name evidence="2" type="ORF">NHX12_012564</name>
</gene>
<feature type="region of interest" description="Disordered" evidence="1">
    <location>
        <begin position="1"/>
        <end position="26"/>
    </location>
</feature>